<dbReference type="GO" id="GO:0005737">
    <property type="term" value="C:cytoplasm"/>
    <property type="evidence" value="ECO:0007669"/>
    <property type="project" value="UniProtKB-ARBA"/>
</dbReference>
<evidence type="ECO:0000259" key="11">
    <source>
        <dbReference type="SMART" id="SM00662"/>
    </source>
</evidence>
<keyword evidence="6" id="KW-0548">Nucleotidyltransferase</keyword>
<dbReference type="GO" id="GO:0003677">
    <property type="term" value="F:DNA binding"/>
    <property type="evidence" value="ECO:0007669"/>
    <property type="project" value="InterPro"/>
</dbReference>
<gene>
    <name evidence="12" type="primary">rpoA</name>
    <name evidence="12" type="ORF">COY32_02490</name>
</gene>
<dbReference type="SUPFAM" id="SSF55257">
    <property type="entry name" value="RBP11-like subunits of RNA polymerase"/>
    <property type="match status" value="1"/>
</dbReference>
<dbReference type="FunFam" id="2.170.120.12:FF:000001">
    <property type="entry name" value="DNA-directed RNA polymerase subunit alpha"/>
    <property type="match status" value="1"/>
</dbReference>
<organism evidence="12 13">
    <name type="scientific">candidate division WWE3 bacterium CG_4_10_14_0_2_um_filter_41_14</name>
    <dbReference type="NCBI Taxonomy" id="1975072"/>
    <lineage>
        <taxon>Bacteria</taxon>
        <taxon>Katanobacteria</taxon>
    </lineage>
</organism>
<dbReference type="InterPro" id="IPR011773">
    <property type="entry name" value="DNA-dir_RpoA"/>
</dbReference>
<evidence type="ECO:0000256" key="4">
    <source>
        <dbReference type="ARBA" id="ARBA00022478"/>
    </source>
</evidence>
<dbReference type="EMBL" id="PFNL01000069">
    <property type="protein sequence ID" value="PIZ47000.1"/>
    <property type="molecule type" value="Genomic_DNA"/>
</dbReference>
<accession>A0A2M7TKT8</accession>
<sequence length="259" mass="28253">MEIIEFSYNVEKDLGNNRQIVSVEPLARGFGHTLGNALRRALLSGLSGAAITKVKIEGASHEFSSLKGVIEDTVGLIQNLKGVNFMMNQPKVMIVSLSVSGEREVTAADFRCPTGVEVVNKDHHIATLTDKKSVLTMEITVEYGTGYRLPLDDDKKTVGTILLDANFSPIILGTYSVENTRVGRQTDLDKLVFDVTTNGSVSSEEAIKRASAILVEYFARLAGDAKVYAPKVKENVISQDDEADNTDISLYLEELNLPT</sequence>
<feature type="domain" description="DNA-directed RNA polymerase RpoA/D/Rpb3-type" evidence="11">
    <location>
        <begin position="18"/>
        <end position="224"/>
    </location>
</feature>
<dbReference type="Gene3D" id="2.170.120.12">
    <property type="entry name" value="DNA-directed RNA polymerase, insert domain"/>
    <property type="match status" value="1"/>
</dbReference>
<evidence type="ECO:0000313" key="12">
    <source>
        <dbReference type="EMBL" id="PIZ47000.1"/>
    </source>
</evidence>
<evidence type="ECO:0000256" key="8">
    <source>
        <dbReference type="ARBA" id="ARBA00032524"/>
    </source>
</evidence>
<name>A0A2M7TKT8_UNCKA</name>
<comment type="catalytic activity">
    <reaction evidence="10">
        <text>RNA(n) + a ribonucleoside 5'-triphosphate = RNA(n+1) + diphosphate</text>
        <dbReference type="Rhea" id="RHEA:21248"/>
        <dbReference type="Rhea" id="RHEA-COMP:14527"/>
        <dbReference type="Rhea" id="RHEA-COMP:17342"/>
        <dbReference type="ChEBI" id="CHEBI:33019"/>
        <dbReference type="ChEBI" id="CHEBI:61557"/>
        <dbReference type="ChEBI" id="CHEBI:140395"/>
        <dbReference type="EC" id="2.7.7.6"/>
    </reaction>
</comment>
<dbReference type="GO" id="GO:0046983">
    <property type="term" value="F:protein dimerization activity"/>
    <property type="evidence" value="ECO:0007669"/>
    <property type="project" value="InterPro"/>
</dbReference>
<evidence type="ECO:0000256" key="9">
    <source>
        <dbReference type="ARBA" id="ARBA00033070"/>
    </source>
</evidence>
<dbReference type="Pfam" id="PF01193">
    <property type="entry name" value="RNA_pol_L"/>
    <property type="match status" value="1"/>
</dbReference>
<evidence type="ECO:0000256" key="3">
    <source>
        <dbReference type="ARBA" id="ARBA00015972"/>
    </source>
</evidence>
<dbReference type="InterPro" id="IPR036643">
    <property type="entry name" value="RNApol_insert_sf"/>
</dbReference>
<dbReference type="AlphaFoldDB" id="A0A2M7TKT8"/>
<feature type="non-terminal residue" evidence="12">
    <location>
        <position position="259"/>
    </location>
</feature>
<evidence type="ECO:0000256" key="6">
    <source>
        <dbReference type="ARBA" id="ARBA00022695"/>
    </source>
</evidence>
<dbReference type="Proteomes" id="UP000228920">
    <property type="component" value="Unassembled WGS sequence"/>
</dbReference>
<dbReference type="InterPro" id="IPR011262">
    <property type="entry name" value="DNA-dir_RNA_pol_insert"/>
</dbReference>
<dbReference type="InterPro" id="IPR036603">
    <property type="entry name" value="RBP11-like"/>
</dbReference>
<dbReference type="GO" id="GO:0003899">
    <property type="term" value="F:DNA-directed RNA polymerase activity"/>
    <property type="evidence" value="ECO:0007669"/>
    <property type="project" value="UniProtKB-EC"/>
</dbReference>
<dbReference type="NCBIfam" id="TIGR02027">
    <property type="entry name" value="rpoA"/>
    <property type="match status" value="1"/>
</dbReference>
<reference evidence="13" key="1">
    <citation type="submission" date="2017-09" db="EMBL/GenBank/DDBJ databases">
        <title>Depth-based differentiation of microbial function through sediment-hosted aquifers and enrichment of novel symbionts in the deep terrestrial subsurface.</title>
        <authorList>
            <person name="Probst A.J."/>
            <person name="Ladd B."/>
            <person name="Jarett J.K."/>
            <person name="Geller-Mcgrath D.E."/>
            <person name="Sieber C.M.K."/>
            <person name="Emerson J.B."/>
            <person name="Anantharaman K."/>
            <person name="Thomas B.C."/>
            <person name="Malmstrom R."/>
            <person name="Stieglmeier M."/>
            <person name="Klingl A."/>
            <person name="Woyke T."/>
            <person name="Ryan C.M."/>
            <person name="Banfield J.F."/>
        </authorList>
    </citation>
    <scope>NUCLEOTIDE SEQUENCE [LARGE SCALE GENOMIC DNA]</scope>
</reference>
<dbReference type="Pfam" id="PF01000">
    <property type="entry name" value="RNA_pol_A_bac"/>
    <property type="match status" value="1"/>
</dbReference>
<evidence type="ECO:0000256" key="1">
    <source>
        <dbReference type="ARBA" id="ARBA00007123"/>
    </source>
</evidence>
<keyword evidence="7" id="KW-0804">Transcription</keyword>
<protein>
    <recommendedName>
        <fullName evidence="3">DNA-directed RNA polymerase subunit alpha</fullName>
        <ecNumber evidence="2">2.7.7.6</ecNumber>
    </recommendedName>
    <alternativeName>
        <fullName evidence="9">RNA polymerase subunit alpha</fullName>
    </alternativeName>
    <alternativeName>
        <fullName evidence="8">Transcriptase subunit alpha</fullName>
    </alternativeName>
</protein>
<comment type="similarity">
    <text evidence="1">Belongs to the RNA polymerase alpha chain family.</text>
</comment>
<evidence type="ECO:0000256" key="2">
    <source>
        <dbReference type="ARBA" id="ARBA00012418"/>
    </source>
</evidence>
<keyword evidence="5" id="KW-0808">Transferase</keyword>
<proteinExistence type="inferred from homology"/>
<keyword evidence="4 12" id="KW-0240">DNA-directed RNA polymerase</keyword>
<dbReference type="GO" id="GO:0006351">
    <property type="term" value="P:DNA-templated transcription"/>
    <property type="evidence" value="ECO:0007669"/>
    <property type="project" value="InterPro"/>
</dbReference>
<comment type="caution">
    <text evidence="12">The sequence shown here is derived from an EMBL/GenBank/DDBJ whole genome shotgun (WGS) entry which is preliminary data.</text>
</comment>
<dbReference type="InterPro" id="IPR011263">
    <property type="entry name" value="DNA-dir_RNA_pol_RpoA/D/Rpb3"/>
</dbReference>
<dbReference type="CDD" id="cd06928">
    <property type="entry name" value="RNAP_alpha_NTD"/>
    <property type="match status" value="1"/>
</dbReference>
<evidence type="ECO:0000313" key="13">
    <source>
        <dbReference type="Proteomes" id="UP000228920"/>
    </source>
</evidence>
<dbReference type="SMART" id="SM00662">
    <property type="entry name" value="RPOLD"/>
    <property type="match status" value="1"/>
</dbReference>
<dbReference type="GO" id="GO:0000428">
    <property type="term" value="C:DNA-directed RNA polymerase complex"/>
    <property type="evidence" value="ECO:0007669"/>
    <property type="project" value="UniProtKB-KW"/>
</dbReference>
<dbReference type="Gene3D" id="3.30.1360.10">
    <property type="entry name" value="RNA polymerase, RBP11-like subunit"/>
    <property type="match status" value="1"/>
</dbReference>
<evidence type="ECO:0000256" key="10">
    <source>
        <dbReference type="ARBA" id="ARBA00048552"/>
    </source>
</evidence>
<dbReference type="EC" id="2.7.7.6" evidence="2"/>
<evidence type="ECO:0000256" key="5">
    <source>
        <dbReference type="ARBA" id="ARBA00022679"/>
    </source>
</evidence>
<evidence type="ECO:0000256" key="7">
    <source>
        <dbReference type="ARBA" id="ARBA00023163"/>
    </source>
</evidence>
<dbReference type="SUPFAM" id="SSF56553">
    <property type="entry name" value="Insert subdomain of RNA polymerase alpha subunit"/>
    <property type="match status" value="1"/>
</dbReference>